<accession>A0A6C0LKV3</accession>
<dbReference type="InterPro" id="IPR014746">
    <property type="entry name" value="Gln_synth/guanido_kin_cat_dom"/>
</dbReference>
<evidence type="ECO:0000256" key="2">
    <source>
        <dbReference type="ARBA" id="ARBA00009897"/>
    </source>
</evidence>
<dbReference type="GO" id="GO:0006542">
    <property type="term" value="P:glutamine biosynthetic process"/>
    <property type="evidence" value="ECO:0007669"/>
    <property type="project" value="InterPro"/>
</dbReference>
<protein>
    <recommendedName>
        <fullName evidence="3">glutamine synthetase</fullName>
        <ecNumber evidence="3">6.3.1.2</ecNumber>
    </recommendedName>
</protein>
<evidence type="ECO:0000259" key="9">
    <source>
        <dbReference type="PROSITE" id="PS51986"/>
    </source>
</evidence>
<comment type="similarity">
    <text evidence="2">Belongs to the glutamine synthetase family.</text>
</comment>
<evidence type="ECO:0000256" key="7">
    <source>
        <dbReference type="ARBA" id="ARBA00022840"/>
    </source>
</evidence>
<dbReference type="Gene3D" id="3.10.20.70">
    <property type="entry name" value="Glutamine synthetase, N-terminal domain"/>
    <property type="match status" value="1"/>
</dbReference>
<name>A0A6C0LKV3_9ZZZZ</name>
<dbReference type="Pfam" id="PF00120">
    <property type="entry name" value="Gln-synt_C"/>
    <property type="match status" value="1"/>
</dbReference>
<proteinExistence type="inferred from homology"/>
<comment type="subcellular location">
    <subcellularLocation>
        <location evidence="1">Cytoplasm</location>
    </subcellularLocation>
</comment>
<keyword evidence="5" id="KW-0436">Ligase</keyword>
<dbReference type="InterPro" id="IPR050292">
    <property type="entry name" value="Glutamine_Synthetase"/>
</dbReference>
<keyword evidence="6" id="KW-0547">Nucleotide-binding</keyword>
<dbReference type="GO" id="GO:0005737">
    <property type="term" value="C:cytoplasm"/>
    <property type="evidence" value="ECO:0007669"/>
    <property type="project" value="UniProtKB-SubCell"/>
</dbReference>
<evidence type="ECO:0000256" key="6">
    <source>
        <dbReference type="ARBA" id="ARBA00022741"/>
    </source>
</evidence>
<dbReference type="PROSITE" id="PS00181">
    <property type="entry name" value="GLNA_ATP"/>
    <property type="match status" value="1"/>
</dbReference>
<dbReference type="PROSITE" id="PS51987">
    <property type="entry name" value="GS_CATALYTIC"/>
    <property type="match status" value="1"/>
</dbReference>
<dbReference type="SUPFAM" id="SSF55931">
    <property type="entry name" value="Glutamine synthetase/guanido kinase"/>
    <property type="match status" value="1"/>
</dbReference>
<dbReference type="EMBL" id="MN740504">
    <property type="protein sequence ID" value="QHU30174.1"/>
    <property type="molecule type" value="Genomic_DNA"/>
</dbReference>
<reference evidence="11" key="1">
    <citation type="journal article" date="2020" name="Nature">
        <title>Giant virus diversity and host interactions through global metagenomics.</title>
        <authorList>
            <person name="Schulz F."/>
            <person name="Roux S."/>
            <person name="Paez-Espino D."/>
            <person name="Jungbluth S."/>
            <person name="Walsh D.A."/>
            <person name="Denef V.J."/>
            <person name="McMahon K.D."/>
            <person name="Konstantinidis K.T."/>
            <person name="Eloe-Fadrosh E.A."/>
            <person name="Kyrpides N.C."/>
            <person name="Woyke T."/>
        </authorList>
    </citation>
    <scope>NUCLEOTIDE SEQUENCE</scope>
    <source>
        <strain evidence="11">GVMAG-M-3300027833-11</strain>
    </source>
</reference>
<dbReference type="PANTHER" id="PTHR20852:SF57">
    <property type="entry name" value="GLUTAMINE SYNTHETASE 2 CYTOPLASMIC"/>
    <property type="match status" value="1"/>
</dbReference>
<dbReference type="InterPro" id="IPR036651">
    <property type="entry name" value="Gln_synt_N_sf"/>
</dbReference>
<dbReference type="AlphaFoldDB" id="A0A6C0LKV3"/>
<dbReference type="InterPro" id="IPR008147">
    <property type="entry name" value="Gln_synt_N"/>
</dbReference>
<evidence type="ECO:0000313" key="11">
    <source>
        <dbReference type="EMBL" id="QHU30174.1"/>
    </source>
</evidence>
<evidence type="ECO:0000256" key="4">
    <source>
        <dbReference type="ARBA" id="ARBA00022490"/>
    </source>
</evidence>
<evidence type="ECO:0000259" key="10">
    <source>
        <dbReference type="PROSITE" id="PS51987"/>
    </source>
</evidence>
<sequence length="344" mass="38786">MKMSLYEYIWLDSNDSFCFRSKTRVLQGVYKLSDIPEWNYDGSSTGQAVCGQDTEVILKPVAMFNDPFRRDGDKLVWCQAHSKQNIYPESRVTAIESFSKNTANEPWFGIEQEYYITSIDNSGKPRPCGFHSIDYASPQTNCPYYCKMGRVEGRNIAEEHLLKCMFAGIKMSGMNAEVGPGQWEYQVGPCTGIDAGDHLMISRYILERIAENDFLIINWTPKPFQGDWNGSGCHTNFSTKEMREGTAETTGMSYIMKSISALEKSHSSVMKSTVFGIGNNERLTGDHETASANVFTHGEGTRHTSIRIGNETVREQKGYFEDRRPGSNMDPYSAITILNDSTMN</sequence>
<dbReference type="InterPro" id="IPR008146">
    <property type="entry name" value="Gln_synth_cat_dom"/>
</dbReference>
<dbReference type="GO" id="GO:0004356">
    <property type="term" value="F:glutamine synthetase activity"/>
    <property type="evidence" value="ECO:0007669"/>
    <property type="project" value="UniProtKB-EC"/>
</dbReference>
<evidence type="ECO:0000256" key="5">
    <source>
        <dbReference type="ARBA" id="ARBA00022598"/>
    </source>
</evidence>
<dbReference type="Gene3D" id="3.30.590.10">
    <property type="entry name" value="Glutamine synthetase/guanido kinase, catalytic domain"/>
    <property type="match status" value="1"/>
</dbReference>
<keyword evidence="4" id="KW-0963">Cytoplasm</keyword>
<feature type="domain" description="GS beta-grasp" evidence="9">
    <location>
        <begin position="4"/>
        <end position="85"/>
    </location>
</feature>
<dbReference type="FunFam" id="3.30.590.10:FF:000011">
    <property type="entry name" value="Glutamine synthetase"/>
    <property type="match status" value="1"/>
</dbReference>
<evidence type="ECO:0000256" key="8">
    <source>
        <dbReference type="ARBA" id="ARBA00049436"/>
    </source>
</evidence>
<evidence type="ECO:0000256" key="1">
    <source>
        <dbReference type="ARBA" id="ARBA00004496"/>
    </source>
</evidence>
<comment type="catalytic activity">
    <reaction evidence="8">
        <text>L-glutamate + NH4(+) + ATP = L-glutamine + ADP + phosphate + H(+)</text>
        <dbReference type="Rhea" id="RHEA:16169"/>
        <dbReference type="ChEBI" id="CHEBI:15378"/>
        <dbReference type="ChEBI" id="CHEBI:28938"/>
        <dbReference type="ChEBI" id="CHEBI:29985"/>
        <dbReference type="ChEBI" id="CHEBI:30616"/>
        <dbReference type="ChEBI" id="CHEBI:43474"/>
        <dbReference type="ChEBI" id="CHEBI:58359"/>
        <dbReference type="ChEBI" id="CHEBI:456216"/>
        <dbReference type="EC" id="6.3.1.2"/>
    </reaction>
</comment>
<dbReference type="PANTHER" id="PTHR20852">
    <property type="entry name" value="GLUTAMINE SYNTHETASE"/>
    <property type="match status" value="1"/>
</dbReference>
<organism evidence="11">
    <name type="scientific">viral metagenome</name>
    <dbReference type="NCBI Taxonomy" id="1070528"/>
    <lineage>
        <taxon>unclassified sequences</taxon>
        <taxon>metagenomes</taxon>
        <taxon>organismal metagenomes</taxon>
    </lineage>
</organism>
<dbReference type="SMART" id="SM01230">
    <property type="entry name" value="Gln-synt_C"/>
    <property type="match status" value="1"/>
</dbReference>
<evidence type="ECO:0000256" key="3">
    <source>
        <dbReference type="ARBA" id="ARBA00012937"/>
    </source>
</evidence>
<keyword evidence="7" id="KW-0067">ATP-binding</keyword>
<feature type="domain" description="GS catalytic" evidence="10">
    <location>
        <begin position="90"/>
        <end position="344"/>
    </location>
</feature>
<dbReference type="SUPFAM" id="SSF54368">
    <property type="entry name" value="Glutamine synthetase, N-terminal domain"/>
    <property type="match status" value="1"/>
</dbReference>
<dbReference type="PROSITE" id="PS51986">
    <property type="entry name" value="GS_BETA_GRASP"/>
    <property type="match status" value="1"/>
</dbReference>
<dbReference type="GO" id="GO:0005524">
    <property type="term" value="F:ATP binding"/>
    <property type="evidence" value="ECO:0007669"/>
    <property type="project" value="UniProtKB-KW"/>
</dbReference>
<dbReference type="InterPro" id="IPR027303">
    <property type="entry name" value="Gln_synth_gly_rich_site"/>
</dbReference>
<dbReference type="EC" id="6.3.1.2" evidence="3"/>